<feature type="compositionally biased region" description="Polar residues" evidence="1">
    <location>
        <begin position="47"/>
        <end position="56"/>
    </location>
</feature>
<feature type="compositionally biased region" description="Basic and acidic residues" evidence="1">
    <location>
        <begin position="181"/>
        <end position="194"/>
    </location>
</feature>
<dbReference type="EMBL" id="GL445584">
    <property type="protein sequence ID" value="EFN89328.1"/>
    <property type="molecule type" value="Genomic_DNA"/>
</dbReference>
<keyword evidence="2" id="KW-0732">Signal</keyword>
<feature type="region of interest" description="Disordered" evidence="1">
    <location>
        <begin position="30"/>
        <end position="130"/>
    </location>
</feature>
<protein>
    <submittedName>
        <fullName evidence="3">Uncharacterized protein</fullName>
    </submittedName>
</protein>
<dbReference type="OMA" id="PGRWGMS"/>
<accession>E2B4P7</accession>
<gene>
    <name evidence="3" type="ORF">EAI_07648</name>
</gene>
<dbReference type="AlphaFoldDB" id="E2B4P7"/>
<feature type="compositionally biased region" description="Low complexity" evidence="1">
    <location>
        <begin position="373"/>
        <end position="385"/>
    </location>
</feature>
<feature type="compositionally biased region" description="Basic and acidic residues" evidence="1">
    <location>
        <begin position="585"/>
        <end position="604"/>
    </location>
</feature>
<evidence type="ECO:0000256" key="2">
    <source>
        <dbReference type="SAM" id="SignalP"/>
    </source>
</evidence>
<evidence type="ECO:0000313" key="3">
    <source>
        <dbReference type="EMBL" id="EFN89328.1"/>
    </source>
</evidence>
<organism evidence="4">
    <name type="scientific">Harpegnathos saltator</name>
    <name type="common">Jerdon's jumping ant</name>
    <dbReference type="NCBI Taxonomy" id="610380"/>
    <lineage>
        <taxon>Eukaryota</taxon>
        <taxon>Metazoa</taxon>
        <taxon>Ecdysozoa</taxon>
        <taxon>Arthropoda</taxon>
        <taxon>Hexapoda</taxon>
        <taxon>Insecta</taxon>
        <taxon>Pterygota</taxon>
        <taxon>Neoptera</taxon>
        <taxon>Endopterygota</taxon>
        <taxon>Hymenoptera</taxon>
        <taxon>Apocrita</taxon>
        <taxon>Aculeata</taxon>
        <taxon>Formicoidea</taxon>
        <taxon>Formicidae</taxon>
        <taxon>Ponerinae</taxon>
        <taxon>Ponerini</taxon>
        <taxon>Harpegnathos</taxon>
    </lineage>
</organism>
<feature type="compositionally biased region" description="Polar residues" evidence="1">
    <location>
        <begin position="310"/>
        <end position="319"/>
    </location>
</feature>
<feature type="compositionally biased region" description="Polar residues" evidence="1">
    <location>
        <begin position="210"/>
        <end position="238"/>
    </location>
</feature>
<feature type="compositionally biased region" description="Basic and acidic residues" evidence="1">
    <location>
        <begin position="86"/>
        <end position="130"/>
    </location>
</feature>
<feature type="signal peptide" evidence="2">
    <location>
        <begin position="1"/>
        <end position="29"/>
    </location>
</feature>
<evidence type="ECO:0000313" key="4">
    <source>
        <dbReference type="Proteomes" id="UP000008237"/>
    </source>
</evidence>
<feature type="region of interest" description="Disordered" evidence="1">
    <location>
        <begin position="147"/>
        <end position="608"/>
    </location>
</feature>
<name>E2B4P7_HARSA</name>
<dbReference type="InParanoid" id="E2B4P7"/>
<evidence type="ECO:0000256" key="1">
    <source>
        <dbReference type="SAM" id="MobiDB-lite"/>
    </source>
</evidence>
<feature type="compositionally biased region" description="Basic and acidic residues" evidence="1">
    <location>
        <begin position="342"/>
        <end position="366"/>
    </location>
</feature>
<reference evidence="3 4" key="1">
    <citation type="journal article" date="2010" name="Science">
        <title>Genomic comparison of the ants Camponotus floridanus and Harpegnathos saltator.</title>
        <authorList>
            <person name="Bonasio R."/>
            <person name="Zhang G."/>
            <person name="Ye C."/>
            <person name="Mutti N.S."/>
            <person name="Fang X."/>
            <person name="Qin N."/>
            <person name="Donahue G."/>
            <person name="Yang P."/>
            <person name="Li Q."/>
            <person name="Li C."/>
            <person name="Zhang P."/>
            <person name="Huang Z."/>
            <person name="Berger S.L."/>
            <person name="Reinberg D."/>
            <person name="Wang J."/>
            <person name="Liebig J."/>
        </authorList>
    </citation>
    <scope>NUCLEOTIDE SEQUENCE [LARGE SCALE GENOMIC DNA]</scope>
    <source>
        <strain evidence="3 4">R22 G/1</strain>
    </source>
</reference>
<feature type="compositionally biased region" description="Basic and acidic residues" evidence="1">
    <location>
        <begin position="431"/>
        <end position="443"/>
    </location>
</feature>
<feature type="compositionally biased region" description="Basic and acidic residues" evidence="1">
    <location>
        <begin position="392"/>
        <end position="402"/>
    </location>
</feature>
<feature type="compositionally biased region" description="Basic and acidic residues" evidence="1">
    <location>
        <begin position="496"/>
        <end position="506"/>
    </location>
</feature>
<feature type="chain" id="PRO_5003157583" evidence="2">
    <location>
        <begin position="30"/>
        <end position="651"/>
    </location>
</feature>
<dbReference type="OrthoDB" id="7555051at2759"/>
<feature type="compositionally biased region" description="Acidic residues" evidence="1">
    <location>
        <begin position="485"/>
        <end position="495"/>
    </location>
</feature>
<feature type="compositionally biased region" description="Basic and acidic residues" evidence="1">
    <location>
        <begin position="268"/>
        <end position="305"/>
    </location>
</feature>
<sequence>MAISHSDHLFVSLTVVFCLLSSLARVSDSYDYTGDSRPPGKKLAVSQHGNNTQRLPNYNWKPPDKQHGPRYSGKPQPVTVLMMEESSGKKAATEFTKAEDPGQRATDPRIKKMQEIRRQEREKWPGRKRDEENGRLGVLDIVEGTTRASELARDESITTLIPSESTESHGNGEEGSGSSEHLFRKGDESPKATAREIGSSGPRKPAQHRPANQSDASDTKASQNSTELRSKQSTSANESSREKVSSHRWGMSVKKPPAGFLRDAYATHQRDKKADRPSESKRKAEKEQSVATKNQEKSKPEKVREGLLGSTVNSHGRQPTSHRPRSRDTLERRKGSHGNSKSPKDNGSLKREKHRLEQHPAREHPAKKQPRQSSLPRGGSEGSSESCDEEERMEKGDEEGHAGGKVVTAGSSTRKSKEEKEDEDEDEETTDDTRGKDATEKPLNHRRSFQPGRWGMSVSSPPAEFLRDASWRAMHRKNKERAGDGEEEEEEEKEEDERVHRTDRWDVSGLSSPGEEFLGGMPELPARGRGSGRSTVKSGSRPGEVKGSPADRPPAAQRPPDLQGANRANEDSASAALAAALPNEPGDHLADVPRTHHQQRRPDDIDFNNNPRGRILIHQIMALWSYIGCGADSPAADAHYRVRSPGSSLRK</sequence>
<proteinExistence type="predicted"/>
<keyword evidence="4" id="KW-1185">Reference proteome</keyword>
<feature type="compositionally biased region" description="Acidic residues" evidence="1">
    <location>
        <begin position="420"/>
        <end position="430"/>
    </location>
</feature>
<feature type="compositionally biased region" description="Low complexity" evidence="1">
    <location>
        <begin position="572"/>
        <end position="581"/>
    </location>
</feature>
<dbReference type="Proteomes" id="UP000008237">
    <property type="component" value="Unassembled WGS sequence"/>
</dbReference>